<dbReference type="EMBL" id="KN822059">
    <property type="protein sequence ID" value="KIM60729.1"/>
    <property type="molecule type" value="Genomic_DNA"/>
</dbReference>
<dbReference type="SUPFAM" id="SSF56112">
    <property type="entry name" value="Protein kinase-like (PK-like)"/>
    <property type="match status" value="1"/>
</dbReference>
<gene>
    <name evidence="7" type="ORF">SCLCIDRAFT_1216613</name>
</gene>
<feature type="domain" description="Protein kinase" evidence="6">
    <location>
        <begin position="25"/>
        <end position="287"/>
    </location>
</feature>
<evidence type="ECO:0000259" key="6">
    <source>
        <dbReference type="PROSITE" id="PS50011"/>
    </source>
</evidence>
<dbReference type="PROSITE" id="PS00108">
    <property type="entry name" value="PROTEIN_KINASE_ST"/>
    <property type="match status" value="1"/>
</dbReference>
<feature type="region of interest" description="Disordered" evidence="5">
    <location>
        <begin position="295"/>
        <end position="335"/>
    </location>
</feature>
<keyword evidence="3" id="KW-0418">Kinase</keyword>
<accession>A0A0C3DX29</accession>
<dbReference type="InParanoid" id="A0A0C3DX29"/>
<protein>
    <recommendedName>
        <fullName evidence="6">Protein kinase domain-containing protein</fullName>
    </recommendedName>
</protein>
<proteinExistence type="predicted"/>
<dbReference type="AlphaFoldDB" id="A0A0C3DX29"/>
<reference evidence="8" key="2">
    <citation type="submission" date="2015-01" db="EMBL/GenBank/DDBJ databases">
        <title>Evolutionary Origins and Diversification of the Mycorrhizal Mutualists.</title>
        <authorList>
            <consortium name="DOE Joint Genome Institute"/>
            <consortium name="Mycorrhizal Genomics Consortium"/>
            <person name="Kohler A."/>
            <person name="Kuo A."/>
            <person name="Nagy L.G."/>
            <person name="Floudas D."/>
            <person name="Copeland A."/>
            <person name="Barry K.W."/>
            <person name="Cichocki N."/>
            <person name="Veneault-Fourrey C."/>
            <person name="LaButti K."/>
            <person name="Lindquist E.A."/>
            <person name="Lipzen A."/>
            <person name="Lundell T."/>
            <person name="Morin E."/>
            <person name="Murat C."/>
            <person name="Riley R."/>
            <person name="Ohm R."/>
            <person name="Sun H."/>
            <person name="Tunlid A."/>
            <person name="Henrissat B."/>
            <person name="Grigoriev I.V."/>
            <person name="Hibbett D.S."/>
            <person name="Martin F."/>
        </authorList>
    </citation>
    <scope>NUCLEOTIDE SEQUENCE [LARGE SCALE GENOMIC DNA]</scope>
    <source>
        <strain evidence="8">Foug A</strain>
    </source>
</reference>
<evidence type="ECO:0000256" key="5">
    <source>
        <dbReference type="SAM" id="MobiDB-lite"/>
    </source>
</evidence>
<keyword evidence="8" id="KW-1185">Reference proteome</keyword>
<organism evidence="7 8">
    <name type="scientific">Scleroderma citrinum Foug A</name>
    <dbReference type="NCBI Taxonomy" id="1036808"/>
    <lineage>
        <taxon>Eukaryota</taxon>
        <taxon>Fungi</taxon>
        <taxon>Dikarya</taxon>
        <taxon>Basidiomycota</taxon>
        <taxon>Agaricomycotina</taxon>
        <taxon>Agaricomycetes</taxon>
        <taxon>Agaricomycetidae</taxon>
        <taxon>Boletales</taxon>
        <taxon>Sclerodermatineae</taxon>
        <taxon>Sclerodermataceae</taxon>
        <taxon>Scleroderma</taxon>
    </lineage>
</organism>
<dbReference type="InterPro" id="IPR011009">
    <property type="entry name" value="Kinase-like_dom_sf"/>
</dbReference>
<dbReference type="HOGENOM" id="CLU_050725_0_0_1"/>
<feature type="region of interest" description="Disordered" evidence="5">
    <location>
        <begin position="360"/>
        <end position="381"/>
    </location>
</feature>
<evidence type="ECO:0000256" key="1">
    <source>
        <dbReference type="ARBA" id="ARBA00022679"/>
    </source>
</evidence>
<dbReference type="Pfam" id="PF00069">
    <property type="entry name" value="Pkinase"/>
    <property type="match status" value="1"/>
</dbReference>
<dbReference type="GO" id="GO:0005524">
    <property type="term" value="F:ATP binding"/>
    <property type="evidence" value="ECO:0007669"/>
    <property type="project" value="UniProtKB-KW"/>
</dbReference>
<dbReference type="Proteomes" id="UP000053989">
    <property type="component" value="Unassembled WGS sequence"/>
</dbReference>
<reference evidence="7 8" key="1">
    <citation type="submission" date="2014-04" db="EMBL/GenBank/DDBJ databases">
        <authorList>
            <consortium name="DOE Joint Genome Institute"/>
            <person name="Kuo A."/>
            <person name="Kohler A."/>
            <person name="Nagy L.G."/>
            <person name="Floudas D."/>
            <person name="Copeland A."/>
            <person name="Barry K.W."/>
            <person name="Cichocki N."/>
            <person name="Veneault-Fourrey C."/>
            <person name="LaButti K."/>
            <person name="Lindquist E.A."/>
            <person name="Lipzen A."/>
            <person name="Lundell T."/>
            <person name="Morin E."/>
            <person name="Murat C."/>
            <person name="Sun H."/>
            <person name="Tunlid A."/>
            <person name="Henrissat B."/>
            <person name="Grigoriev I.V."/>
            <person name="Hibbett D.S."/>
            <person name="Martin F."/>
            <person name="Nordberg H.P."/>
            <person name="Cantor M.N."/>
            <person name="Hua S.X."/>
        </authorList>
    </citation>
    <scope>NUCLEOTIDE SEQUENCE [LARGE SCALE GENOMIC DNA]</scope>
    <source>
        <strain evidence="7 8">Foug A</strain>
    </source>
</reference>
<dbReference type="SMART" id="SM00220">
    <property type="entry name" value="S_TKc"/>
    <property type="match status" value="1"/>
</dbReference>
<evidence type="ECO:0000313" key="8">
    <source>
        <dbReference type="Proteomes" id="UP000053989"/>
    </source>
</evidence>
<dbReference type="PROSITE" id="PS50011">
    <property type="entry name" value="PROTEIN_KINASE_DOM"/>
    <property type="match status" value="1"/>
</dbReference>
<dbReference type="InterPro" id="IPR051681">
    <property type="entry name" value="Ser/Thr_Kinases-Pseudokinases"/>
</dbReference>
<dbReference type="GO" id="GO:0004674">
    <property type="term" value="F:protein serine/threonine kinase activity"/>
    <property type="evidence" value="ECO:0007669"/>
    <property type="project" value="TreeGrafter"/>
</dbReference>
<evidence type="ECO:0000313" key="7">
    <source>
        <dbReference type="EMBL" id="KIM60729.1"/>
    </source>
</evidence>
<dbReference type="STRING" id="1036808.A0A0C3DX29"/>
<name>A0A0C3DX29_9AGAM</name>
<evidence type="ECO:0000256" key="2">
    <source>
        <dbReference type="ARBA" id="ARBA00022741"/>
    </source>
</evidence>
<dbReference type="Gene3D" id="1.10.510.10">
    <property type="entry name" value="Transferase(Phosphotransferase) domain 1"/>
    <property type="match status" value="1"/>
</dbReference>
<sequence length="431" mass="46320">MGTTLQDLSQRASRYSINLDGQIQRDGAYPPLCGGFADVYRGSVESTGGQVAIKTLRAGLASDVAAIKRAFKEVHLWSKLKHDNILPLLGITTDFDFTVSIVSPWMQVGDAFSHVQNKEVDPRPLLEEIASGLCYLHGHDPQIFHGDLKGLNVLISADGHALLADFGLSSLVDSSFSLSINAPSAGTMRWMSPEVIENYGTATAEGDVWAFGMTALELFTREFPFSAISSTLAVLLRVMQGPPDRPSPESTCLRLMDEWWSICLACWNRDPSARPPMSKILTAIKAVNMGTGIPDGLLESESIEGSDARSAPTGSDTDDSKTNIDEPNTMLSKDHLPDIVPAVSESFSSFRVSVGESTNLSASFDSSHSDTDETEDSGSLGTVYTESQASLSMEMYHGSRVDGANTKNSFNVFASGGNESLSGVVQAQIYV</sequence>
<dbReference type="InterPro" id="IPR000719">
    <property type="entry name" value="Prot_kinase_dom"/>
</dbReference>
<keyword evidence="1" id="KW-0808">Transferase</keyword>
<dbReference type="PANTHER" id="PTHR44329:SF288">
    <property type="entry name" value="MITOGEN-ACTIVATED PROTEIN KINASE KINASE KINASE 20"/>
    <property type="match status" value="1"/>
</dbReference>
<dbReference type="OrthoDB" id="4062651at2759"/>
<evidence type="ECO:0000256" key="4">
    <source>
        <dbReference type="ARBA" id="ARBA00022840"/>
    </source>
</evidence>
<keyword evidence="2" id="KW-0547">Nucleotide-binding</keyword>
<dbReference type="PANTHER" id="PTHR44329">
    <property type="entry name" value="SERINE/THREONINE-PROTEIN KINASE TNNI3K-RELATED"/>
    <property type="match status" value="1"/>
</dbReference>
<evidence type="ECO:0000256" key="3">
    <source>
        <dbReference type="ARBA" id="ARBA00022777"/>
    </source>
</evidence>
<keyword evidence="4" id="KW-0067">ATP-binding</keyword>
<dbReference type="InterPro" id="IPR008271">
    <property type="entry name" value="Ser/Thr_kinase_AS"/>
</dbReference>